<comment type="caution">
    <text evidence="1">The sequence shown here is derived from an EMBL/GenBank/DDBJ whole genome shotgun (WGS) entry which is preliminary data.</text>
</comment>
<reference evidence="1" key="2">
    <citation type="submission" date="2023-05" db="EMBL/GenBank/DDBJ databases">
        <authorList>
            <consortium name="Lawrence Berkeley National Laboratory"/>
            <person name="Steindorff A."/>
            <person name="Hensen N."/>
            <person name="Bonometti L."/>
            <person name="Westerberg I."/>
            <person name="Brannstrom I.O."/>
            <person name="Guillou S."/>
            <person name="Cros-Aarteil S."/>
            <person name="Calhoun S."/>
            <person name="Haridas S."/>
            <person name="Kuo A."/>
            <person name="Mondo S."/>
            <person name="Pangilinan J."/>
            <person name="Riley R."/>
            <person name="Labutti K."/>
            <person name="Andreopoulos B."/>
            <person name="Lipzen A."/>
            <person name="Chen C."/>
            <person name="Yanf M."/>
            <person name="Daum C."/>
            <person name="Ng V."/>
            <person name="Clum A."/>
            <person name="Ohm R."/>
            <person name="Martin F."/>
            <person name="Silar P."/>
            <person name="Natvig D."/>
            <person name="Lalanne C."/>
            <person name="Gautier V."/>
            <person name="Ament-Velasquez S.L."/>
            <person name="Kruys A."/>
            <person name="Hutchinson M.I."/>
            <person name="Powell A.J."/>
            <person name="Barry K."/>
            <person name="Miller A.N."/>
            <person name="Grigoriev I.V."/>
            <person name="Debuchy R."/>
            <person name="Gladieux P."/>
            <person name="Thoren M.H."/>
            <person name="Johannesson H."/>
        </authorList>
    </citation>
    <scope>NUCLEOTIDE SEQUENCE</scope>
    <source>
        <strain evidence="1">CBS 731.68</strain>
    </source>
</reference>
<organism evidence="1 2">
    <name type="scientific">Parathielavia appendiculata</name>
    <dbReference type="NCBI Taxonomy" id="2587402"/>
    <lineage>
        <taxon>Eukaryota</taxon>
        <taxon>Fungi</taxon>
        <taxon>Dikarya</taxon>
        <taxon>Ascomycota</taxon>
        <taxon>Pezizomycotina</taxon>
        <taxon>Sordariomycetes</taxon>
        <taxon>Sordariomycetidae</taxon>
        <taxon>Sordariales</taxon>
        <taxon>Chaetomiaceae</taxon>
        <taxon>Parathielavia</taxon>
    </lineage>
</organism>
<gene>
    <name evidence="1" type="ORF">N657DRAFT_674162</name>
</gene>
<keyword evidence="2" id="KW-1185">Reference proteome</keyword>
<name>A0AAN6TUM4_9PEZI</name>
<reference evidence="1" key="1">
    <citation type="journal article" date="2023" name="Mol. Phylogenet. Evol.">
        <title>Genome-scale phylogeny and comparative genomics of the fungal order Sordariales.</title>
        <authorList>
            <person name="Hensen N."/>
            <person name="Bonometti L."/>
            <person name="Westerberg I."/>
            <person name="Brannstrom I.O."/>
            <person name="Guillou S."/>
            <person name="Cros-Aarteil S."/>
            <person name="Calhoun S."/>
            <person name="Haridas S."/>
            <person name="Kuo A."/>
            <person name="Mondo S."/>
            <person name="Pangilinan J."/>
            <person name="Riley R."/>
            <person name="LaButti K."/>
            <person name="Andreopoulos B."/>
            <person name="Lipzen A."/>
            <person name="Chen C."/>
            <person name="Yan M."/>
            <person name="Daum C."/>
            <person name="Ng V."/>
            <person name="Clum A."/>
            <person name="Steindorff A."/>
            <person name="Ohm R.A."/>
            <person name="Martin F."/>
            <person name="Silar P."/>
            <person name="Natvig D.O."/>
            <person name="Lalanne C."/>
            <person name="Gautier V."/>
            <person name="Ament-Velasquez S.L."/>
            <person name="Kruys A."/>
            <person name="Hutchinson M.I."/>
            <person name="Powell A.J."/>
            <person name="Barry K."/>
            <person name="Miller A.N."/>
            <person name="Grigoriev I.V."/>
            <person name="Debuchy R."/>
            <person name="Gladieux P."/>
            <person name="Hiltunen Thoren M."/>
            <person name="Johannesson H."/>
        </authorList>
    </citation>
    <scope>NUCLEOTIDE SEQUENCE</scope>
    <source>
        <strain evidence="1">CBS 731.68</strain>
    </source>
</reference>
<evidence type="ECO:0000313" key="2">
    <source>
        <dbReference type="Proteomes" id="UP001302602"/>
    </source>
</evidence>
<dbReference type="AlphaFoldDB" id="A0AAN6TUM4"/>
<dbReference type="EMBL" id="MU853238">
    <property type="protein sequence ID" value="KAK4120475.1"/>
    <property type="molecule type" value="Genomic_DNA"/>
</dbReference>
<sequence length="116" mass="11982">MGTAFSTPAPAWAALAGDLFGRSNYFQCHQNCVRGCTGSPNICQVVCNVACANAGEADEAAALAARESVSSVRHSLAARSNYVECHQNCVRGCPGSPNICQAVCNISCANAGEVEK</sequence>
<accession>A0AAN6TUM4</accession>
<proteinExistence type="predicted"/>
<dbReference type="RefSeq" id="XP_062644246.1">
    <property type="nucleotide sequence ID" value="XM_062795729.1"/>
</dbReference>
<dbReference type="GeneID" id="87832497"/>
<protein>
    <submittedName>
        <fullName evidence="1">Uncharacterized protein</fullName>
    </submittedName>
</protein>
<dbReference type="Proteomes" id="UP001302602">
    <property type="component" value="Unassembled WGS sequence"/>
</dbReference>
<evidence type="ECO:0000313" key="1">
    <source>
        <dbReference type="EMBL" id="KAK4120475.1"/>
    </source>
</evidence>